<evidence type="ECO:0000259" key="6">
    <source>
        <dbReference type="Pfam" id="PF24827"/>
    </source>
</evidence>
<dbReference type="Gene3D" id="3.40.630.10">
    <property type="entry name" value="Zn peptidases"/>
    <property type="match status" value="1"/>
</dbReference>
<dbReference type="GO" id="GO:0016788">
    <property type="term" value="F:hydrolase activity, acting on ester bonds"/>
    <property type="evidence" value="ECO:0007669"/>
    <property type="project" value="InterPro"/>
</dbReference>
<dbReference type="Pfam" id="PF24827">
    <property type="entry name" value="AstE_AspA_cat"/>
    <property type="match status" value="1"/>
</dbReference>
<dbReference type="SUPFAM" id="SSF53187">
    <property type="entry name" value="Zn-dependent exopeptidases"/>
    <property type="match status" value="1"/>
</dbReference>
<dbReference type="EMBL" id="CDSF01000022">
    <property type="protein sequence ID" value="CEO95402.1"/>
    <property type="molecule type" value="Genomic_DNA"/>
</dbReference>
<dbReference type="PANTHER" id="PTHR37326">
    <property type="entry name" value="BLL3975 PROTEIN"/>
    <property type="match status" value="1"/>
</dbReference>
<dbReference type="InterPro" id="IPR043795">
    <property type="entry name" value="N-alpha-Ac-DABA-like"/>
</dbReference>
<reference evidence="7 8" key="1">
    <citation type="submission" date="2015-02" db="EMBL/GenBank/DDBJ databases">
        <authorList>
            <person name="Chooi Y.-H."/>
        </authorList>
    </citation>
    <scope>NUCLEOTIDE SEQUENCE [LARGE SCALE GENOMIC DNA]</scope>
    <source>
        <strain evidence="7">E3</strain>
    </source>
</reference>
<sequence>MSTTRDAGPSPRGLLRNHSIDDILYYFSSKPVVTIPTVQSLVIDEWPTGQISVMWVETVSDSFGSPVCVPVMLAKGAEPGGTVVGLTAALHGNESSGIPTIQKIFHSLSHLVMDMKGSVVAIPCCNQYGFQTTSRFYVDGADLNRSFLGAGLPGDDRDPSKETRARQFARNLFDRVLRHCTLILDLHTASFGRDNSFYVRGDMRSRSVARIARWLQPQIIVHHVARPDRDGTLRAACTANGIDCLAVQIGECVAFDRDLIHRTYTGIVRVLDHLGVVDAPDMHDLNETMPPTIACVHSYWIHTIQKGGILDVYPNVGDRVVKGQCIASVVDIFGFVQAKVKAPEDGVVVGKSTNPSNVQGDRIVHLGVPAPDHIVNDDGSLRLEGDHLPPTRPHPHAD</sequence>
<proteinExistence type="predicted"/>
<dbReference type="OrthoDB" id="5588846at2759"/>
<name>A0A0G4IJY7_PLABS</name>
<evidence type="ECO:0000313" key="8">
    <source>
        <dbReference type="Proteomes" id="UP000039324"/>
    </source>
</evidence>
<evidence type="ECO:0000256" key="1">
    <source>
        <dbReference type="ARBA" id="ARBA00001947"/>
    </source>
</evidence>
<comment type="cofactor">
    <cofactor evidence="1">
        <name>Zn(2+)</name>
        <dbReference type="ChEBI" id="CHEBI:29105"/>
    </cofactor>
</comment>
<keyword evidence="3" id="KW-0378">Hydrolase</keyword>
<dbReference type="Proteomes" id="UP000039324">
    <property type="component" value="Unassembled WGS sequence"/>
</dbReference>
<evidence type="ECO:0000256" key="3">
    <source>
        <dbReference type="ARBA" id="ARBA00022801"/>
    </source>
</evidence>
<dbReference type="GO" id="GO:0016811">
    <property type="term" value="F:hydrolase activity, acting on carbon-nitrogen (but not peptide) bonds, in linear amides"/>
    <property type="evidence" value="ECO:0007669"/>
    <property type="project" value="InterPro"/>
</dbReference>
<keyword evidence="8" id="KW-1185">Reference proteome</keyword>
<feature type="domain" description="Succinylglutamate desuccinylase/Aspartoacylase catalytic" evidence="6">
    <location>
        <begin position="84"/>
        <end position="274"/>
    </location>
</feature>
<organism evidence="7 8">
    <name type="scientific">Plasmodiophora brassicae</name>
    <name type="common">Clubroot disease agent</name>
    <dbReference type="NCBI Taxonomy" id="37360"/>
    <lineage>
        <taxon>Eukaryota</taxon>
        <taxon>Sar</taxon>
        <taxon>Rhizaria</taxon>
        <taxon>Endomyxa</taxon>
        <taxon>Phytomyxea</taxon>
        <taxon>Plasmodiophorida</taxon>
        <taxon>Plasmodiophoridae</taxon>
        <taxon>Plasmodiophora</taxon>
    </lineage>
</organism>
<evidence type="ECO:0000256" key="5">
    <source>
        <dbReference type="SAM" id="MobiDB-lite"/>
    </source>
</evidence>
<accession>A0A0G4IJY7</accession>
<evidence type="ECO:0000256" key="4">
    <source>
        <dbReference type="ARBA" id="ARBA00022833"/>
    </source>
</evidence>
<feature type="region of interest" description="Disordered" evidence="5">
    <location>
        <begin position="375"/>
        <end position="398"/>
    </location>
</feature>
<dbReference type="CDD" id="cd06251">
    <property type="entry name" value="M14_ASTE_ASPA-like"/>
    <property type="match status" value="1"/>
</dbReference>
<dbReference type="AlphaFoldDB" id="A0A0G4IJY7"/>
<dbReference type="InterPro" id="IPR055438">
    <property type="entry name" value="AstE_AspA_cat"/>
</dbReference>
<dbReference type="PANTHER" id="PTHR37326:SF1">
    <property type="entry name" value="BLL3975 PROTEIN"/>
    <property type="match status" value="1"/>
</dbReference>
<keyword evidence="2" id="KW-0479">Metal-binding</keyword>
<protein>
    <recommendedName>
        <fullName evidence="6">Succinylglutamate desuccinylase/Aspartoacylase catalytic domain-containing protein</fullName>
    </recommendedName>
</protein>
<dbReference type="GO" id="GO:0046872">
    <property type="term" value="F:metal ion binding"/>
    <property type="evidence" value="ECO:0007669"/>
    <property type="project" value="UniProtKB-KW"/>
</dbReference>
<evidence type="ECO:0000313" key="7">
    <source>
        <dbReference type="EMBL" id="CEO95402.1"/>
    </source>
</evidence>
<dbReference type="InterPro" id="IPR053138">
    <property type="entry name" value="N-alpha-Ac-DABA_deacetylase"/>
</dbReference>
<evidence type="ECO:0000256" key="2">
    <source>
        <dbReference type="ARBA" id="ARBA00022723"/>
    </source>
</evidence>
<gene>
    <name evidence="7" type="ORF">PBRA_009669</name>
</gene>
<dbReference type="PIRSF" id="PIRSF039012">
    <property type="entry name" value="ASP"/>
    <property type="match status" value="1"/>
</dbReference>
<keyword evidence="4" id="KW-0862">Zinc</keyword>